<proteinExistence type="predicted"/>
<sequence>MTGTSVNSSRTRSPGTSWMTGYFTVPRSSSSANVGSTDGSGIFIVDDLNSALADGRGLVFLLLQGAEGMVEFLQDWSPDLLKSIFVLCQSSLGTMGTLRRSDVMSIQNMCAKSLLDGLESSEEHPEFRGKVLQ</sequence>
<comment type="caution">
    <text evidence="1">The sequence shown here is derived from an EMBL/GenBank/DDBJ whole genome shotgun (WGS) entry which is preliminary data.</text>
</comment>
<evidence type="ECO:0000313" key="1">
    <source>
        <dbReference type="EMBL" id="OAE25570.1"/>
    </source>
</evidence>
<accession>A0A176VXN7</accession>
<protein>
    <submittedName>
        <fullName evidence="1">Uncharacterized protein</fullName>
    </submittedName>
</protein>
<dbReference type="Proteomes" id="UP000077202">
    <property type="component" value="Unassembled WGS sequence"/>
</dbReference>
<keyword evidence="2" id="KW-1185">Reference proteome</keyword>
<dbReference type="AlphaFoldDB" id="A0A176VXN7"/>
<dbReference type="EMBL" id="LVLJ01002317">
    <property type="protein sequence ID" value="OAE25570.1"/>
    <property type="molecule type" value="Genomic_DNA"/>
</dbReference>
<evidence type="ECO:0000313" key="2">
    <source>
        <dbReference type="Proteomes" id="UP000077202"/>
    </source>
</evidence>
<name>A0A176VXN7_MARPO</name>
<reference evidence="1" key="1">
    <citation type="submission" date="2016-03" db="EMBL/GenBank/DDBJ databases">
        <title>Mechanisms controlling the formation of the plant cell surface in tip-growing cells are functionally conserved among land plants.</title>
        <authorList>
            <person name="Honkanen S."/>
            <person name="Jones V.A."/>
            <person name="Morieri G."/>
            <person name="Champion C."/>
            <person name="Hetherington A.J."/>
            <person name="Kelly S."/>
            <person name="Saint-Marcoux D."/>
            <person name="Proust H."/>
            <person name="Prescott H."/>
            <person name="Dolan L."/>
        </authorList>
    </citation>
    <scope>NUCLEOTIDE SEQUENCE [LARGE SCALE GENOMIC DNA]</scope>
    <source>
        <tissue evidence="1">Whole gametophyte</tissue>
    </source>
</reference>
<gene>
    <name evidence="1" type="ORF">AXG93_3444s1050</name>
</gene>
<organism evidence="1 2">
    <name type="scientific">Marchantia polymorpha subsp. ruderalis</name>
    <dbReference type="NCBI Taxonomy" id="1480154"/>
    <lineage>
        <taxon>Eukaryota</taxon>
        <taxon>Viridiplantae</taxon>
        <taxon>Streptophyta</taxon>
        <taxon>Embryophyta</taxon>
        <taxon>Marchantiophyta</taxon>
        <taxon>Marchantiopsida</taxon>
        <taxon>Marchantiidae</taxon>
        <taxon>Marchantiales</taxon>
        <taxon>Marchantiaceae</taxon>
        <taxon>Marchantia</taxon>
    </lineage>
</organism>